<feature type="transmembrane region" description="Helical" evidence="1">
    <location>
        <begin position="146"/>
        <end position="170"/>
    </location>
</feature>
<dbReference type="eggNOG" id="ENOG5030IXG">
    <property type="taxonomic scope" value="Bacteria"/>
</dbReference>
<sequence>MIALTSHIIFYIMTSKILMKELEMKKSLDAFHLKLIAIAAMLINHLGHTLELENQNIYLYFLTETIGRLTFPIMAYLLVEGFQYTRSRGKYALRLTLFWLLSILPFYYLFESHKPLTVDNNILYTLLLGLLLLVFLEKVQHSFLRLLLILTFSFLTWQSDWGFLGILTIVGFYEKREESDGFVTPILTLMVVSILINLWAFYTVPNPVLLCDAAAMLGLLLTLPLLKAYNGQRGYSPAWVKWGFYAFYPFHLCLLLLFRIFFLKS</sequence>
<evidence type="ECO:0000313" key="3">
    <source>
        <dbReference type="Proteomes" id="UP000005589"/>
    </source>
</evidence>
<evidence type="ECO:0000256" key="1">
    <source>
        <dbReference type="SAM" id="Phobius"/>
    </source>
</evidence>
<feature type="transmembrane region" description="Helical" evidence="1">
    <location>
        <begin position="91"/>
        <end position="110"/>
    </location>
</feature>
<gene>
    <name evidence="2" type="ORF">HMPREF9389_1697</name>
</gene>
<feature type="transmembrane region" description="Helical" evidence="1">
    <location>
        <begin position="242"/>
        <end position="262"/>
    </location>
</feature>
<dbReference type="EMBL" id="AFFN01000026">
    <property type="protein sequence ID" value="EGJ38244.1"/>
    <property type="molecule type" value="Genomic_DNA"/>
</dbReference>
<dbReference type="HOGENOM" id="CLU_074054_0_0_9"/>
<name>F3US89_STRSA</name>
<organism evidence="2 3">
    <name type="scientific">Streptococcus sanguinis SK355</name>
    <dbReference type="NCBI Taxonomy" id="888816"/>
    <lineage>
        <taxon>Bacteria</taxon>
        <taxon>Bacillati</taxon>
        <taxon>Bacillota</taxon>
        <taxon>Bacilli</taxon>
        <taxon>Lactobacillales</taxon>
        <taxon>Streptococcaceae</taxon>
        <taxon>Streptococcus</taxon>
    </lineage>
</organism>
<feature type="transmembrane region" description="Helical" evidence="1">
    <location>
        <begin position="209"/>
        <end position="230"/>
    </location>
</feature>
<dbReference type="PATRIC" id="fig|888816.3.peg.1665"/>
<feature type="transmembrane region" description="Helical" evidence="1">
    <location>
        <begin position="182"/>
        <end position="202"/>
    </location>
</feature>
<evidence type="ECO:0000313" key="2">
    <source>
        <dbReference type="EMBL" id="EGJ38244.1"/>
    </source>
</evidence>
<reference evidence="2 3" key="1">
    <citation type="submission" date="2011-03" db="EMBL/GenBank/DDBJ databases">
        <authorList>
            <person name="Muzny D."/>
            <person name="Qin X."/>
            <person name="Deng J."/>
            <person name="Jiang H."/>
            <person name="Liu Y."/>
            <person name="Qu J."/>
            <person name="Song X.-Z."/>
            <person name="Zhang L."/>
            <person name="Thornton R."/>
            <person name="Coyle M."/>
            <person name="Francisco L."/>
            <person name="Jackson L."/>
            <person name="Javaid M."/>
            <person name="Korchina V."/>
            <person name="Kovar C."/>
            <person name="Mata R."/>
            <person name="Mathew T."/>
            <person name="Ngo R."/>
            <person name="Nguyen L."/>
            <person name="Nguyen N."/>
            <person name="Okwuonu G."/>
            <person name="Ongeri F."/>
            <person name="Pham C."/>
            <person name="Simmons D."/>
            <person name="Wilczek-Boney K."/>
            <person name="Hale W."/>
            <person name="Jakkamsetti A."/>
            <person name="Pham P."/>
            <person name="Ruth R."/>
            <person name="San Lucas F."/>
            <person name="Warren J."/>
            <person name="Zhang J."/>
            <person name="Zhao Z."/>
            <person name="Zhou C."/>
            <person name="Zhu D."/>
            <person name="Lee S."/>
            <person name="Bess C."/>
            <person name="Blankenburg K."/>
            <person name="Forbes L."/>
            <person name="Fu Q."/>
            <person name="Gubbala S."/>
            <person name="Hirani K."/>
            <person name="Jayaseelan J.C."/>
            <person name="Lara F."/>
            <person name="Munidasa M."/>
            <person name="Palculict T."/>
            <person name="Patil S."/>
            <person name="Pu L.-L."/>
            <person name="Saada N."/>
            <person name="Tang L."/>
            <person name="Weissenberger G."/>
            <person name="Zhu Y."/>
            <person name="Hemphill L."/>
            <person name="Shang Y."/>
            <person name="Youmans B."/>
            <person name="Ayvaz T."/>
            <person name="Ross M."/>
            <person name="Santibanez J."/>
            <person name="Aqrawi P."/>
            <person name="Gross S."/>
            <person name="Joshi V."/>
            <person name="Fowler G."/>
            <person name="Nazareth L."/>
            <person name="Reid J."/>
            <person name="Worley K."/>
            <person name="Petrosino J."/>
            <person name="Highlander S."/>
            <person name="Gibbs R."/>
        </authorList>
    </citation>
    <scope>NUCLEOTIDE SEQUENCE [LARGE SCALE GENOMIC DNA]</scope>
    <source>
        <strain evidence="2 3">SK355</strain>
    </source>
</reference>
<keyword evidence="1" id="KW-0472">Membrane</keyword>
<accession>F3US89</accession>
<dbReference type="AlphaFoldDB" id="F3US89"/>
<dbReference type="InterPro" id="IPR008875">
    <property type="entry name" value="TraX"/>
</dbReference>
<dbReference type="Proteomes" id="UP000005589">
    <property type="component" value="Unassembled WGS sequence"/>
</dbReference>
<protein>
    <submittedName>
        <fullName evidence="2">Fimbrial assembly protein fimC</fullName>
    </submittedName>
</protein>
<feature type="transmembrane region" description="Helical" evidence="1">
    <location>
        <begin position="58"/>
        <end position="79"/>
    </location>
</feature>
<feature type="transmembrane region" description="Helical" evidence="1">
    <location>
        <begin position="28"/>
        <end position="46"/>
    </location>
</feature>
<keyword evidence="1" id="KW-1133">Transmembrane helix</keyword>
<dbReference type="Pfam" id="PF05857">
    <property type="entry name" value="TraX"/>
    <property type="match status" value="1"/>
</dbReference>
<comment type="caution">
    <text evidence="2">The sequence shown here is derived from an EMBL/GenBank/DDBJ whole genome shotgun (WGS) entry which is preliminary data.</text>
</comment>
<proteinExistence type="predicted"/>
<keyword evidence="1" id="KW-0812">Transmembrane</keyword>
<feature type="transmembrane region" description="Helical" evidence="1">
    <location>
        <begin position="122"/>
        <end position="139"/>
    </location>
</feature>